<dbReference type="EMBL" id="FOAK01000004">
    <property type="protein sequence ID" value="SEK67756.1"/>
    <property type="molecule type" value="Genomic_DNA"/>
</dbReference>
<dbReference type="Proteomes" id="UP000199506">
    <property type="component" value="Unassembled WGS sequence"/>
</dbReference>
<organism evidence="1 2">
    <name type="scientific">Methanobrevibacter gottschalkii</name>
    <dbReference type="NCBI Taxonomy" id="190974"/>
    <lineage>
        <taxon>Archaea</taxon>
        <taxon>Methanobacteriati</taxon>
        <taxon>Methanobacteriota</taxon>
        <taxon>Methanomada group</taxon>
        <taxon>Methanobacteria</taxon>
        <taxon>Methanobacteriales</taxon>
        <taxon>Methanobacteriaceae</taxon>
        <taxon>Methanobrevibacter</taxon>
    </lineage>
</organism>
<sequence>MNKKILTLLTVCILVVSITGVCAAELTVNQDFDGLFKMKVAQNDNFTDISDTDQYSSLLSSKVAYMNNDSSVFIFIYDSAMEDSIFYLSQGNIDFQYQKNVNLVKTDGNLTIFNVNVTVYETSDDGFNINLTDFAGIANNSNDRTVIVASNNTDLVKEYASTISFN</sequence>
<dbReference type="AlphaFoldDB" id="A0A1H7IZF9"/>
<name>A0A1H7IZF9_9EURY</name>
<protein>
    <submittedName>
        <fullName evidence="1">Uncharacterized protein</fullName>
    </submittedName>
</protein>
<dbReference type="RefSeq" id="WP_091699135.1">
    <property type="nucleotide sequence ID" value="NZ_FOAK01000004.1"/>
</dbReference>
<proteinExistence type="predicted"/>
<evidence type="ECO:0000313" key="2">
    <source>
        <dbReference type="Proteomes" id="UP000199506"/>
    </source>
</evidence>
<dbReference type="STRING" id="190974.SAMN05216439_1303"/>
<reference evidence="1 2" key="1">
    <citation type="submission" date="2016-10" db="EMBL/GenBank/DDBJ databases">
        <authorList>
            <person name="de Groot N.N."/>
        </authorList>
    </citation>
    <scope>NUCLEOTIDE SEQUENCE [LARGE SCALE GENOMIC DNA]</scope>
    <source>
        <strain evidence="1 2">DSM 11978</strain>
    </source>
</reference>
<accession>A0A1H7IZF9</accession>
<gene>
    <name evidence="1" type="ORF">SAMN05216439_1303</name>
</gene>
<evidence type="ECO:0000313" key="1">
    <source>
        <dbReference type="EMBL" id="SEK67756.1"/>
    </source>
</evidence>